<evidence type="ECO:0000256" key="2">
    <source>
        <dbReference type="ARBA" id="ARBA00012438"/>
    </source>
</evidence>
<dbReference type="RefSeq" id="WP_036783171.1">
    <property type="nucleotide sequence ID" value="NZ_AVBG01000006.1"/>
</dbReference>
<dbReference type="PROSITE" id="PS50113">
    <property type="entry name" value="PAC"/>
    <property type="match status" value="1"/>
</dbReference>
<sequence>MDFNTYIKQSKKRCEEEYRLEPTEIPTLQIELTEAEMEERKQTFEHALPVIQHFMEKVLYYMDGTPIIVATTDEEGYVIHKFGDESMMEMIHAFGIHNGVRFREKVAGTNSISLSLLHDESIGLVGKDHYHEALHGIACYSAPFHYGEDGRISGTISIMTTVEYESQFHLGLLSSAVDSIERELRLQEKNNKLEILNQIMINSTPIGMIMTDQEGRITDYNAALEKLVEYSMKERLAKGDTKTYVIKPYVDHVLWTGEKLENKEVTLSFDDGEREKIFQLDVLPIYDGDEVIGAFAQLRDMTNYYELQEKLIESEKLSTLGKFSAGLAHEIRNPLTSIIGLTQLLKETNAQNKYLEIITSELDRMKNLVNQFVLLGKPSSVQPAPCNLHDLLEETIELMKSSARLQDVSITFESNQKDLVMTIDEAKIKQAFINFIKNAFESMENGGEVQVRLVHHPGSNKVEVTIEDEGEGMDPDEVSNIGTLFYTSKENGLGMGLSISLEIIKAHHGTVDFNSEKGRGTKVELCFPV</sequence>
<dbReference type="OrthoDB" id="9784397at2"/>
<keyword evidence="13" id="KW-1185">Reference proteome</keyword>
<dbReference type="Pfam" id="PF02518">
    <property type="entry name" value="HATPase_c"/>
    <property type="match status" value="1"/>
</dbReference>
<dbReference type="Gene3D" id="1.10.287.130">
    <property type="match status" value="1"/>
</dbReference>
<name>A0A0A2UT44_9BACI</name>
<dbReference type="InterPro" id="IPR000700">
    <property type="entry name" value="PAS-assoc_C"/>
</dbReference>
<dbReference type="eggNOG" id="COG3852">
    <property type="taxonomic scope" value="Bacteria"/>
</dbReference>
<dbReference type="GO" id="GO:0000155">
    <property type="term" value="F:phosphorelay sensor kinase activity"/>
    <property type="evidence" value="ECO:0007669"/>
    <property type="project" value="InterPro"/>
</dbReference>
<keyword evidence="3" id="KW-0597">Phosphoprotein</keyword>
<evidence type="ECO:0000259" key="10">
    <source>
        <dbReference type="PROSITE" id="PS50112"/>
    </source>
</evidence>
<evidence type="ECO:0000256" key="4">
    <source>
        <dbReference type="ARBA" id="ARBA00022679"/>
    </source>
</evidence>
<dbReference type="PROSITE" id="PS50109">
    <property type="entry name" value="HIS_KIN"/>
    <property type="match status" value="1"/>
</dbReference>
<dbReference type="SUPFAM" id="SSF55874">
    <property type="entry name" value="ATPase domain of HSP90 chaperone/DNA topoisomerase II/histidine kinase"/>
    <property type="match status" value="1"/>
</dbReference>
<evidence type="ECO:0000256" key="5">
    <source>
        <dbReference type="ARBA" id="ARBA00022741"/>
    </source>
</evidence>
<dbReference type="SMART" id="SM00388">
    <property type="entry name" value="HisKA"/>
    <property type="match status" value="1"/>
</dbReference>
<keyword evidence="8" id="KW-0902">Two-component regulatory system</keyword>
<dbReference type="InterPro" id="IPR035965">
    <property type="entry name" value="PAS-like_dom_sf"/>
</dbReference>
<dbReference type="SUPFAM" id="SSF47384">
    <property type="entry name" value="Homodimeric domain of signal transducing histidine kinase"/>
    <property type="match status" value="1"/>
</dbReference>
<evidence type="ECO:0000256" key="8">
    <source>
        <dbReference type="ARBA" id="ARBA00023012"/>
    </source>
</evidence>
<dbReference type="Pfam" id="PF00989">
    <property type="entry name" value="PAS"/>
    <property type="match status" value="1"/>
</dbReference>
<dbReference type="Proteomes" id="UP000030153">
    <property type="component" value="Unassembled WGS sequence"/>
</dbReference>
<dbReference type="Gene3D" id="3.30.565.10">
    <property type="entry name" value="Histidine kinase-like ATPase, C-terminal domain"/>
    <property type="match status" value="1"/>
</dbReference>
<accession>A0A0A2UT44</accession>
<evidence type="ECO:0000259" key="11">
    <source>
        <dbReference type="PROSITE" id="PS50113"/>
    </source>
</evidence>
<dbReference type="SUPFAM" id="SSF55785">
    <property type="entry name" value="PYP-like sensor domain (PAS domain)"/>
    <property type="match status" value="1"/>
</dbReference>
<dbReference type="NCBIfam" id="TIGR00229">
    <property type="entry name" value="sensory_box"/>
    <property type="match status" value="1"/>
</dbReference>
<dbReference type="InterPro" id="IPR000014">
    <property type="entry name" value="PAS"/>
</dbReference>
<dbReference type="Gene3D" id="3.30.450.40">
    <property type="match status" value="1"/>
</dbReference>
<dbReference type="STRING" id="1385513.N780_19845"/>
<evidence type="ECO:0000313" key="13">
    <source>
        <dbReference type="Proteomes" id="UP000030153"/>
    </source>
</evidence>
<proteinExistence type="predicted"/>
<evidence type="ECO:0000256" key="3">
    <source>
        <dbReference type="ARBA" id="ARBA00022553"/>
    </source>
</evidence>
<dbReference type="PRINTS" id="PR00344">
    <property type="entry name" value="BCTRLSENSOR"/>
</dbReference>
<evidence type="ECO:0000256" key="7">
    <source>
        <dbReference type="ARBA" id="ARBA00022840"/>
    </source>
</evidence>
<dbReference type="InterPro" id="IPR003594">
    <property type="entry name" value="HATPase_dom"/>
</dbReference>
<keyword evidence="4" id="KW-0808">Transferase</keyword>
<dbReference type="InterPro" id="IPR036097">
    <property type="entry name" value="HisK_dim/P_sf"/>
</dbReference>
<comment type="caution">
    <text evidence="12">The sequence shown here is derived from an EMBL/GenBank/DDBJ whole genome shotgun (WGS) entry which is preliminary data.</text>
</comment>
<dbReference type="EC" id="2.7.13.3" evidence="2"/>
<dbReference type="InterPro" id="IPR003661">
    <property type="entry name" value="HisK_dim/P_dom"/>
</dbReference>
<evidence type="ECO:0000313" key="12">
    <source>
        <dbReference type="EMBL" id="KGP91462.1"/>
    </source>
</evidence>
<dbReference type="Pfam" id="PF00512">
    <property type="entry name" value="HisKA"/>
    <property type="match status" value="1"/>
</dbReference>
<dbReference type="PROSITE" id="PS50112">
    <property type="entry name" value="PAS"/>
    <property type="match status" value="1"/>
</dbReference>
<dbReference type="InterPro" id="IPR005467">
    <property type="entry name" value="His_kinase_dom"/>
</dbReference>
<dbReference type="InterPro" id="IPR036890">
    <property type="entry name" value="HATPase_C_sf"/>
</dbReference>
<protein>
    <recommendedName>
        <fullName evidence="2">histidine kinase</fullName>
        <ecNumber evidence="2">2.7.13.3</ecNumber>
    </recommendedName>
</protein>
<dbReference type="GO" id="GO:0005524">
    <property type="term" value="F:ATP binding"/>
    <property type="evidence" value="ECO:0007669"/>
    <property type="project" value="UniProtKB-KW"/>
</dbReference>
<feature type="domain" description="PAS" evidence="10">
    <location>
        <begin position="200"/>
        <end position="238"/>
    </location>
</feature>
<dbReference type="GO" id="GO:0006355">
    <property type="term" value="P:regulation of DNA-templated transcription"/>
    <property type="evidence" value="ECO:0007669"/>
    <property type="project" value="InterPro"/>
</dbReference>
<dbReference type="SMART" id="SM00387">
    <property type="entry name" value="HATPase_c"/>
    <property type="match status" value="1"/>
</dbReference>
<dbReference type="PANTHER" id="PTHR43065">
    <property type="entry name" value="SENSOR HISTIDINE KINASE"/>
    <property type="match status" value="1"/>
</dbReference>
<dbReference type="AlphaFoldDB" id="A0A0A2UT44"/>
<dbReference type="SMART" id="SM00091">
    <property type="entry name" value="PAS"/>
    <property type="match status" value="1"/>
</dbReference>
<keyword evidence="7" id="KW-0067">ATP-binding</keyword>
<dbReference type="Gene3D" id="3.30.450.20">
    <property type="entry name" value="PAS domain"/>
    <property type="match status" value="1"/>
</dbReference>
<dbReference type="InterPro" id="IPR004358">
    <property type="entry name" value="Sig_transdc_His_kin-like_C"/>
</dbReference>
<gene>
    <name evidence="12" type="ORF">N780_19845</name>
</gene>
<keyword evidence="6 12" id="KW-0418">Kinase</keyword>
<evidence type="ECO:0000256" key="6">
    <source>
        <dbReference type="ARBA" id="ARBA00022777"/>
    </source>
</evidence>
<organism evidence="12 13">
    <name type="scientific">Pontibacillus chungwhensis BH030062</name>
    <dbReference type="NCBI Taxonomy" id="1385513"/>
    <lineage>
        <taxon>Bacteria</taxon>
        <taxon>Bacillati</taxon>
        <taxon>Bacillota</taxon>
        <taxon>Bacilli</taxon>
        <taxon>Bacillales</taxon>
        <taxon>Bacillaceae</taxon>
        <taxon>Pontibacillus</taxon>
    </lineage>
</organism>
<evidence type="ECO:0000256" key="1">
    <source>
        <dbReference type="ARBA" id="ARBA00000085"/>
    </source>
</evidence>
<comment type="catalytic activity">
    <reaction evidence="1">
        <text>ATP + protein L-histidine = ADP + protein N-phospho-L-histidine.</text>
        <dbReference type="EC" id="2.7.13.3"/>
    </reaction>
</comment>
<evidence type="ECO:0000259" key="9">
    <source>
        <dbReference type="PROSITE" id="PS50109"/>
    </source>
</evidence>
<dbReference type="PANTHER" id="PTHR43065:SF10">
    <property type="entry name" value="PEROXIDE STRESS-ACTIVATED HISTIDINE KINASE MAK3"/>
    <property type="match status" value="1"/>
</dbReference>
<dbReference type="InterPro" id="IPR029016">
    <property type="entry name" value="GAF-like_dom_sf"/>
</dbReference>
<feature type="domain" description="Histidine kinase" evidence="9">
    <location>
        <begin position="326"/>
        <end position="529"/>
    </location>
</feature>
<dbReference type="EMBL" id="AVBG01000006">
    <property type="protein sequence ID" value="KGP91462.1"/>
    <property type="molecule type" value="Genomic_DNA"/>
</dbReference>
<dbReference type="InterPro" id="IPR013767">
    <property type="entry name" value="PAS_fold"/>
</dbReference>
<feature type="domain" description="PAC" evidence="11">
    <location>
        <begin position="261"/>
        <end position="313"/>
    </location>
</feature>
<dbReference type="CDD" id="cd00082">
    <property type="entry name" value="HisKA"/>
    <property type="match status" value="1"/>
</dbReference>
<reference evidence="12 13" key="1">
    <citation type="submission" date="2013-08" db="EMBL/GenBank/DDBJ databases">
        <title>Genome of Pontibacillus chungwhensis.</title>
        <authorList>
            <person name="Wang Q."/>
            <person name="Wang G."/>
        </authorList>
    </citation>
    <scope>NUCLEOTIDE SEQUENCE [LARGE SCALE GENOMIC DNA]</scope>
    <source>
        <strain evidence="12 13">BH030062</strain>
    </source>
</reference>
<keyword evidence="5" id="KW-0547">Nucleotide-binding</keyword>